<evidence type="ECO:0000313" key="2">
    <source>
        <dbReference type="EMBL" id="ROR92986.1"/>
    </source>
</evidence>
<dbReference type="GO" id="GO:0016301">
    <property type="term" value="F:kinase activity"/>
    <property type="evidence" value="ECO:0007669"/>
    <property type="project" value="UniProtKB-KW"/>
</dbReference>
<dbReference type="OrthoDB" id="3189808at2"/>
<accession>A0A3N2CZQ7</accession>
<dbReference type="SUPFAM" id="SSF46785">
    <property type="entry name" value="Winged helix' DNA-binding domain"/>
    <property type="match status" value="1"/>
</dbReference>
<keyword evidence="3" id="KW-1185">Reference proteome</keyword>
<dbReference type="PROSITE" id="PS00519">
    <property type="entry name" value="HTH_ASNC_1"/>
    <property type="match status" value="1"/>
</dbReference>
<proteinExistence type="inferred from homology"/>
<dbReference type="InterPro" id="IPR043129">
    <property type="entry name" value="ATPase_NBD"/>
</dbReference>
<reference evidence="2 3" key="1">
    <citation type="submission" date="2018-11" db="EMBL/GenBank/DDBJ databases">
        <title>Sequencing the genomes of 1000 actinobacteria strains.</title>
        <authorList>
            <person name="Klenk H.-P."/>
        </authorList>
    </citation>
    <scope>NUCLEOTIDE SEQUENCE [LARGE SCALE GENOMIC DNA]</scope>
    <source>
        <strain evidence="2 3">DSM 12652</strain>
    </source>
</reference>
<name>A0A3N2CZQ7_9ACTN</name>
<comment type="similarity">
    <text evidence="1">Belongs to the ROK (NagC/XylR) family.</text>
</comment>
<keyword evidence="2" id="KW-0418">Kinase</keyword>
<dbReference type="Pfam" id="PF00480">
    <property type="entry name" value="ROK"/>
    <property type="match status" value="1"/>
</dbReference>
<organism evidence="2 3">
    <name type="scientific">Nocardioides aurantiacus</name>
    <dbReference type="NCBI Taxonomy" id="86796"/>
    <lineage>
        <taxon>Bacteria</taxon>
        <taxon>Bacillati</taxon>
        <taxon>Actinomycetota</taxon>
        <taxon>Actinomycetes</taxon>
        <taxon>Propionibacteriales</taxon>
        <taxon>Nocardioidaceae</taxon>
        <taxon>Nocardioides</taxon>
    </lineage>
</organism>
<dbReference type="AlphaFoldDB" id="A0A3N2CZQ7"/>
<dbReference type="Gene3D" id="3.30.420.40">
    <property type="match status" value="2"/>
</dbReference>
<dbReference type="InterPro" id="IPR036388">
    <property type="entry name" value="WH-like_DNA-bd_sf"/>
</dbReference>
<dbReference type="Proteomes" id="UP000281738">
    <property type="component" value="Unassembled WGS sequence"/>
</dbReference>
<dbReference type="EMBL" id="RKHO01000001">
    <property type="protein sequence ID" value="ROR92986.1"/>
    <property type="molecule type" value="Genomic_DNA"/>
</dbReference>
<dbReference type="InterPro" id="IPR036390">
    <property type="entry name" value="WH_DNA-bd_sf"/>
</dbReference>
<dbReference type="SUPFAM" id="SSF53067">
    <property type="entry name" value="Actin-like ATPase domain"/>
    <property type="match status" value="1"/>
</dbReference>
<evidence type="ECO:0000313" key="3">
    <source>
        <dbReference type="Proteomes" id="UP000281738"/>
    </source>
</evidence>
<dbReference type="Gene3D" id="1.10.10.10">
    <property type="entry name" value="Winged helix-like DNA-binding domain superfamily/Winged helix DNA-binding domain"/>
    <property type="match status" value="1"/>
</dbReference>
<gene>
    <name evidence="2" type="ORF">EDD33_3891</name>
</gene>
<dbReference type="PANTHER" id="PTHR18964:SF173">
    <property type="entry name" value="GLUCOKINASE"/>
    <property type="match status" value="1"/>
</dbReference>
<dbReference type="InterPro" id="IPR019885">
    <property type="entry name" value="Tscrpt_reg_HTH_AsnC-type_CS"/>
</dbReference>
<protein>
    <submittedName>
        <fullName evidence="2">Putative NBD/HSP70 family sugar kinase</fullName>
    </submittedName>
</protein>
<comment type="caution">
    <text evidence="2">The sequence shown here is derived from an EMBL/GenBank/DDBJ whole genome shotgun (WGS) entry which is preliminary data.</text>
</comment>
<sequence>MRVVTLSAIGNAGGPRGARGGHAGVVVVPGDTATAGEVFSLVRDGVVATRSDIARLTGLSRTAVAARVQALIDVGLVAEGTDPDRPPASGRPPVVLRLDRAAGVVLAAAIGRSRTQLGVCDLDGQVLLARDVDQEVGLTPDVLMPRVVAALGELLGELGRDAAEVRAVGLSIPGTVDTATGASLDSPIMTGWDGVALAPYVAELAGAPVFVDNDANVMALSERRGHLEAHRDLLFLKASTGIGVGVVTGGRLVRGGLGAGGEIGHTKVPAATGMACRCGESGCLESLASGWALVQAAREAGHEVSHVRDLVALAGRGDPEARHLVREAGRRIGEVLAAAVNLLNPEAVVVGGDLAGAYDPFVAGLRESLYSLATALATRDLVIVALTHGERSGVVGCAALALREVLDSTAVDRLLAARGA</sequence>
<dbReference type="InterPro" id="IPR000600">
    <property type="entry name" value="ROK"/>
</dbReference>
<dbReference type="PANTHER" id="PTHR18964">
    <property type="entry name" value="ROK (REPRESSOR, ORF, KINASE) FAMILY"/>
    <property type="match status" value="1"/>
</dbReference>
<keyword evidence="2" id="KW-0808">Transferase</keyword>
<evidence type="ECO:0000256" key="1">
    <source>
        <dbReference type="ARBA" id="ARBA00006479"/>
    </source>
</evidence>